<accession>B1WPN8</accession>
<sequence length="116" mass="13684">MKLKELVDHIDINSRKLTEYALNVDNPKGVNKALMFERHLGYNKDNYQLLLNQIYAQVLDAEATFQFQDEHGERYQIDLEIKGIEAYQKEIVRTGWIREPNSNIARLVTLYVKKRS</sequence>
<dbReference type="Pfam" id="PF21814">
    <property type="entry name" value="DUF6883"/>
    <property type="match status" value="1"/>
</dbReference>
<dbReference type="OrthoDB" id="573425at2"/>
<evidence type="ECO:0000313" key="2">
    <source>
        <dbReference type="EMBL" id="ACB51608.1"/>
    </source>
</evidence>
<reference evidence="2 3" key="1">
    <citation type="journal article" date="2008" name="Proc. Natl. Acad. Sci. U.S.A.">
        <title>The genome of Cyanothece 51142, a unicellular diazotrophic cyanobacterium important in the marine nitrogen cycle.</title>
        <authorList>
            <person name="Welsh E.A."/>
            <person name="Liberton M."/>
            <person name="Stoeckel J."/>
            <person name="Loh T."/>
            <person name="Elvitigala T."/>
            <person name="Wang C."/>
            <person name="Wollam A."/>
            <person name="Fulton R.S."/>
            <person name="Clifton S.W."/>
            <person name="Jacobs J.M."/>
            <person name="Aurora R."/>
            <person name="Ghosh B.K."/>
            <person name="Sherman L.A."/>
            <person name="Smith R.D."/>
            <person name="Wilson R.K."/>
            <person name="Pakrasi H.B."/>
        </authorList>
    </citation>
    <scope>NUCLEOTIDE SEQUENCE [LARGE SCALE GENOMIC DNA]</scope>
    <source>
        <strain evidence="3">ATCC 51142 / BH68</strain>
    </source>
</reference>
<dbReference type="eggNOG" id="COG3210">
    <property type="taxonomic scope" value="Bacteria"/>
</dbReference>
<dbReference type="RefSeq" id="WP_009547004.1">
    <property type="nucleotide sequence ID" value="NC_010546.1"/>
</dbReference>
<gene>
    <name evidence="2" type="ordered locus">cce_2258</name>
</gene>
<dbReference type="HOGENOM" id="CLU_137827_0_0_3"/>
<name>B1WPN8_CROS5</name>
<feature type="domain" description="DUF6883" evidence="1">
    <location>
        <begin position="2"/>
        <end position="114"/>
    </location>
</feature>
<dbReference type="Proteomes" id="UP000001203">
    <property type="component" value="Chromosome circular"/>
</dbReference>
<evidence type="ECO:0000259" key="1">
    <source>
        <dbReference type="Pfam" id="PF21814"/>
    </source>
</evidence>
<dbReference type="EMBL" id="CP000806">
    <property type="protein sequence ID" value="ACB51608.1"/>
    <property type="molecule type" value="Genomic_DNA"/>
</dbReference>
<dbReference type="STRING" id="43989.cce_2258"/>
<dbReference type="InterPro" id="IPR049250">
    <property type="entry name" value="DUF6883"/>
</dbReference>
<protein>
    <recommendedName>
        <fullName evidence="1">DUF6883 domain-containing protein</fullName>
    </recommendedName>
</protein>
<dbReference type="KEGG" id="cyt:cce_2258"/>
<keyword evidence="3" id="KW-1185">Reference proteome</keyword>
<organism evidence="2 3">
    <name type="scientific">Crocosphaera subtropica (strain ATCC 51142 / BH68)</name>
    <name type="common">Cyanothece sp. (strain ATCC 51142)</name>
    <dbReference type="NCBI Taxonomy" id="43989"/>
    <lineage>
        <taxon>Bacteria</taxon>
        <taxon>Bacillati</taxon>
        <taxon>Cyanobacteriota</taxon>
        <taxon>Cyanophyceae</taxon>
        <taxon>Oscillatoriophycideae</taxon>
        <taxon>Chroococcales</taxon>
        <taxon>Aphanothecaceae</taxon>
        <taxon>Crocosphaera</taxon>
        <taxon>Crocosphaera subtropica</taxon>
    </lineage>
</organism>
<proteinExistence type="predicted"/>
<evidence type="ECO:0000313" key="3">
    <source>
        <dbReference type="Proteomes" id="UP000001203"/>
    </source>
</evidence>
<dbReference type="AlphaFoldDB" id="B1WPN8"/>